<dbReference type="InterPro" id="IPR014716">
    <property type="entry name" value="Fibrinogen_a/b/g_C_1"/>
</dbReference>
<dbReference type="FunFam" id="2.10.25.10:FF:000001">
    <property type="entry name" value="Tenascin C"/>
    <property type="match status" value="1"/>
</dbReference>
<evidence type="ECO:0000256" key="1">
    <source>
        <dbReference type="ARBA" id="ARBA00004498"/>
    </source>
</evidence>
<dbReference type="InterPro" id="IPR050991">
    <property type="entry name" value="ECM_Regulatory_Proteins"/>
</dbReference>
<evidence type="ECO:0000259" key="13">
    <source>
        <dbReference type="PROSITE" id="PS51406"/>
    </source>
</evidence>
<evidence type="ECO:0000256" key="9">
    <source>
        <dbReference type="ARBA" id="ARBA00023180"/>
    </source>
</evidence>
<dbReference type="KEGG" id="char:105910696"/>
<dbReference type="InterPro" id="IPR002181">
    <property type="entry name" value="Fibrinogen_a/b/g_C_dom"/>
</dbReference>
<feature type="compositionally biased region" description="Polar residues" evidence="10">
    <location>
        <begin position="41"/>
        <end position="73"/>
    </location>
</feature>
<evidence type="ECO:0000256" key="8">
    <source>
        <dbReference type="ARBA" id="ARBA00023157"/>
    </source>
</evidence>
<dbReference type="CDD" id="cd00087">
    <property type="entry name" value="FReD"/>
    <property type="match status" value="1"/>
</dbReference>
<dbReference type="SUPFAM" id="SSF57184">
    <property type="entry name" value="Growth factor receptor domain"/>
    <property type="match status" value="1"/>
</dbReference>
<comment type="subcellular location">
    <subcellularLocation>
        <location evidence="1">Secreted</location>
        <location evidence="1">Extracellular space</location>
        <location evidence="1">Extracellular matrix</location>
    </subcellularLocation>
</comment>
<dbReference type="GO" id="GO:0005615">
    <property type="term" value="C:extracellular space"/>
    <property type="evidence" value="ECO:0007669"/>
    <property type="project" value="TreeGrafter"/>
</dbReference>
<gene>
    <name evidence="15" type="primary">tnxba</name>
</gene>
<dbReference type="PROSITE" id="PS00514">
    <property type="entry name" value="FIBRINOGEN_C_1"/>
    <property type="match status" value="1"/>
</dbReference>
<dbReference type="InterPro" id="IPR003961">
    <property type="entry name" value="FN3_dom"/>
</dbReference>
<dbReference type="CTD" id="100536295"/>
<dbReference type="InterPro" id="IPR036116">
    <property type="entry name" value="FN3_sf"/>
</dbReference>
<dbReference type="SUPFAM" id="SSF49265">
    <property type="entry name" value="Fibronectin type III"/>
    <property type="match status" value="4"/>
</dbReference>
<protein>
    <submittedName>
        <fullName evidence="15">Tenascin</fullName>
    </submittedName>
</protein>
<dbReference type="Pfam" id="PF00041">
    <property type="entry name" value="fn3"/>
    <property type="match status" value="3"/>
</dbReference>
<dbReference type="GeneID" id="105910696"/>
<dbReference type="CDD" id="cd00063">
    <property type="entry name" value="FN3"/>
    <property type="match status" value="3"/>
</dbReference>
<evidence type="ECO:0000256" key="11">
    <source>
        <dbReference type="SAM" id="SignalP"/>
    </source>
</evidence>
<dbReference type="InterPro" id="IPR000742">
    <property type="entry name" value="EGF"/>
</dbReference>
<dbReference type="CDD" id="cd00054">
    <property type="entry name" value="EGF_CA"/>
    <property type="match status" value="1"/>
</dbReference>
<keyword evidence="4" id="KW-0272">Extracellular matrix</keyword>
<evidence type="ECO:0000256" key="4">
    <source>
        <dbReference type="ARBA" id="ARBA00022530"/>
    </source>
</evidence>
<dbReference type="AlphaFoldDB" id="A0A6P8GCN3"/>
<dbReference type="Gene3D" id="2.10.25.10">
    <property type="entry name" value="Laminin"/>
    <property type="match status" value="2"/>
</dbReference>
<feature type="domain" description="Fibronectin type-III" evidence="12">
    <location>
        <begin position="811"/>
        <end position="899"/>
    </location>
</feature>
<accession>A0A6P8GCN3</accession>
<keyword evidence="14" id="KW-1185">Reference proteome</keyword>
<dbReference type="InterPro" id="IPR009030">
    <property type="entry name" value="Growth_fac_rcpt_cys_sf"/>
</dbReference>
<comment type="similarity">
    <text evidence="2">Belongs to the tenascin family.</text>
</comment>
<dbReference type="GO" id="GO:0031175">
    <property type="term" value="P:neuron projection development"/>
    <property type="evidence" value="ECO:0007669"/>
    <property type="project" value="TreeGrafter"/>
</dbReference>
<feature type="compositionally biased region" description="Polar residues" evidence="10">
    <location>
        <begin position="24"/>
        <end position="33"/>
    </location>
</feature>
<evidence type="ECO:0000256" key="7">
    <source>
        <dbReference type="ARBA" id="ARBA00022737"/>
    </source>
</evidence>
<reference evidence="15" key="1">
    <citation type="submission" date="2025-08" db="UniProtKB">
        <authorList>
            <consortium name="RefSeq"/>
        </authorList>
    </citation>
    <scope>IDENTIFICATION</scope>
</reference>
<dbReference type="InterPro" id="IPR013783">
    <property type="entry name" value="Ig-like_fold"/>
</dbReference>
<keyword evidence="9" id="KW-0325">Glycoprotein</keyword>
<sequence length="1209" mass="130392">MLLSIAVLLLLGPLSSLQTPTSLKRNATGTSLPSPGVTLSLPKSVTTTVNLKQKTQSPPLTPKSNPAKVNQTLSSSSPVKSNPVKVNQTLSSSSPVKSNPVKVNQTLSSSPPAKSTPAIVAKVLKEKAAPSPHPIKVVITDGCAQKDQKKESVAHETELMLKPGSPLVMTHHINLVPGSCTGGCEAEMATLKGRVEHLEKEMTAMKKMCSSCSAGRCPNNCGDHGRCEEGKCVCNAGFSGADCSTSVCPSNCNKKGGKCVKGKCVCSPGFTGTDCSKGSEKKVKITVETVTLKVTPESNAIKESTTTTVRKTKAEKTIFVKKTDDKEQKKVFVGKKEGQGKEGDAGQTKAKTAGKTSILKTDILAKVNPKSPAPSNGTKTGKVVKTVGQLFLKATGRRPEQATKGKTEVKKLDTKVKVTTKQETTAEKSSLKKVQLKDQPLLNVTQTSVKKQNGTSKVLTQLVKGSKPSVNVTTSEKTVIKKVVKTTGTQATDGTVKVTVKTGSAKVKTTVTKATSAEKDKEILQANATIVLKEGPVVKKKVEHQLNVTTVETKLHTKQTNKTSSKSASSVMTVVVQNITSTSFILTWDASQGLFRNFTVTRRELTAGADDKEEEVVVEEEEKEKGKLGEKQDVTVTGNITEVIKQITNKTSSATKLHVSSTTKPEGKSVRRFSQVLSGTARSFQFRSLRPQTRFAISLYGTAPGLRSKMYRLTVTTGAEPPSEMVFTNITETSVSVSWTKPKNTVTGFKVIYTNTATGMSGSLSMDSQLSTVVISKLSAGSSYEISVTSMLELSESDSLTATVITVPDSPTNLQAVNVTDTKALLVWKPAQAKVDRYILSYGSSKSPNVTVTVMLSGSTLEHQLRGLHRSTLYTVRLVSQLNSLQSSQVSTTFTTASGVKVQTVAPGTVTSHSAMLTWKTPHVAFKTYKLTYQVLGQEAKEVLLSPTVIQYELKGLLAGSNYSVKVEGEKEGTFATVVSTEFTTGVLRFPYPTDCSQVQLNGVQESGEAEIYPEGPEGEPAWAYCDMDTEGGGWTVFQRRVDGKTDFFRSWKDYSKGFGFLSEEFWLGNDHVHALTSGAHMNLRVDLRSGNDTVYAHYANFSIASEEDNYTMYVSGYSGSAGDSLRYHSGRPFSTKDKDPNPLSIHCAKAYQGGWWYKNCYKANLNGLYATFSENQGVVWIDWKGKDISIPFTEMKFRPASFLSVTQG</sequence>
<dbReference type="Pfam" id="PF00147">
    <property type="entry name" value="Fibrinogen_C"/>
    <property type="match status" value="1"/>
</dbReference>
<dbReference type="OrthoDB" id="6130531at2759"/>
<dbReference type="PROSITE" id="PS50853">
    <property type="entry name" value="FN3"/>
    <property type="match status" value="3"/>
</dbReference>
<keyword evidence="5" id="KW-0245">EGF-like domain</keyword>
<dbReference type="PROSITE" id="PS01186">
    <property type="entry name" value="EGF_2"/>
    <property type="match status" value="1"/>
</dbReference>
<dbReference type="Gene3D" id="2.60.40.10">
    <property type="entry name" value="Immunoglobulins"/>
    <property type="match status" value="4"/>
</dbReference>
<feature type="region of interest" description="Disordered" evidence="10">
    <location>
        <begin position="18"/>
        <end position="114"/>
    </location>
</feature>
<evidence type="ECO:0000259" key="12">
    <source>
        <dbReference type="PROSITE" id="PS50853"/>
    </source>
</evidence>
<keyword evidence="8" id="KW-1015">Disulfide bond</keyword>
<dbReference type="NCBIfam" id="NF040941">
    <property type="entry name" value="GGGWT_bact"/>
    <property type="match status" value="1"/>
</dbReference>
<dbReference type="RefSeq" id="XP_031432820.1">
    <property type="nucleotide sequence ID" value="XM_031576960.2"/>
</dbReference>
<evidence type="ECO:0000256" key="6">
    <source>
        <dbReference type="ARBA" id="ARBA00022729"/>
    </source>
</evidence>
<dbReference type="Gene3D" id="3.90.215.10">
    <property type="entry name" value="Gamma Fibrinogen, chain A, domain 1"/>
    <property type="match status" value="1"/>
</dbReference>
<name>A0A6P8GCN3_CLUHA</name>
<organism evidence="14 15">
    <name type="scientific">Clupea harengus</name>
    <name type="common">Atlantic herring</name>
    <dbReference type="NCBI Taxonomy" id="7950"/>
    <lineage>
        <taxon>Eukaryota</taxon>
        <taxon>Metazoa</taxon>
        <taxon>Chordata</taxon>
        <taxon>Craniata</taxon>
        <taxon>Vertebrata</taxon>
        <taxon>Euteleostomi</taxon>
        <taxon>Actinopterygii</taxon>
        <taxon>Neopterygii</taxon>
        <taxon>Teleostei</taxon>
        <taxon>Clupei</taxon>
        <taxon>Clupeiformes</taxon>
        <taxon>Clupeoidei</taxon>
        <taxon>Clupeidae</taxon>
        <taxon>Clupea</taxon>
    </lineage>
</organism>
<dbReference type="Proteomes" id="UP000515152">
    <property type="component" value="Chromosome 11"/>
</dbReference>
<keyword evidence="3" id="KW-0964">Secreted</keyword>
<feature type="chain" id="PRO_5028279644" evidence="11">
    <location>
        <begin position="17"/>
        <end position="1209"/>
    </location>
</feature>
<feature type="domain" description="Fibronectin type-III" evidence="12">
    <location>
        <begin position="901"/>
        <end position="988"/>
    </location>
</feature>
<feature type="signal peptide" evidence="11">
    <location>
        <begin position="1"/>
        <end position="16"/>
    </location>
</feature>
<dbReference type="SMART" id="SM00186">
    <property type="entry name" value="FBG"/>
    <property type="match status" value="1"/>
</dbReference>
<dbReference type="SMART" id="SM00060">
    <property type="entry name" value="FN3"/>
    <property type="match status" value="4"/>
</dbReference>
<dbReference type="FunFam" id="3.90.215.10:FF:000001">
    <property type="entry name" value="Tenascin isoform 1"/>
    <property type="match status" value="1"/>
</dbReference>
<evidence type="ECO:0000256" key="2">
    <source>
        <dbReference type="ARBA" id="ARBA00008673"/>
    </source>
</evidence>
<evidence type="ECO:0000313" key="14">
    <source>
        <dbReference type="Proteomes" id="UP000515152"/>
    </source>
</evidence>
<keyword evidence="7" id="KW-0677">Repeat</keyword>
<feature type="domain" description="Fibronectin type-III" evidence="12">
    <location>
        <begin position="721"/>
        <end position="810"/>
    </location>
</feature>
<dbReference type="GO" id="GO:0030155">
    <property type="term" value="P:regulation of cell adhesion"/>
    <property type="evidence" value="ECO:0007669"/>
    <property type="project" value="TreeGrafter"/>
</dbReference>
<feature type="compositionally biased region" description="Low complexity" evidence="10">
    <location>
        <begin position="74"/>
        <end position="104"/>
    </location>
</feature>
<feature type="domain" description="Fibrinogen C-terminal" evidence="13">
    <location>
        <begin position="987"/>
        <end position="1202"/>
    </location>
</feature>
<dbReference type="PANTHER" id="PTHR46708:SF1">
    <property type="entry name" value="TENASCIN"/>
    <property type="match status" value="1"/>
</dbReference>
<dbReference type="InterPro" id="IPR036056">
    <property type="entry name" value="Fibrinogen-like_C"/>
</dbReference>
<dbReference type="Pfam" id="PF23106">
    <property type="entry name" value="EGF_Teneurin"/>
    <property type="match status" value="1"/>
</dbReference>
<dbReference type="SUPFAM" id="SSF56496">
    <property type="entry name" value="Fibrinogen C-terminal domain-like"/>
    <property type="match status" value="1"/>
</dbReference>
<evidence type="ECO:0000256" key="10">
    <source>
        <dbReference type="SAM" id="MobiDB-lite"/>
    </source>
</evidence>
<evidence type="ECO:0000256" key="3">
    <source>
        <dbReference type="ARBA" id="ARBA00022525"/>
    </source>
</evidence>
<evidence type="ECO:0000256" key="5">
    <source>
        <dbReference type="ARBA" id="ARBA00022536"/>
    </source>
</evidence>
<dbReference type="PROSITE" id="PS00022">
    <property type="entry name" value="EGF_1"/>
    <property type="match status" value="1"/>
</dbReference>
<dbReference type="InterPro" id="IPR020837">
    <property type="entry name" value="Fibrinogen_CS"/>
</dbReference>
<proteinExistence type="inferred from homology"/>
<dbReference type="PROSITE" id="PS51406">
    <property type="entry name" value="FIBRINOGEN_C_2"/>
    <property type="match status" value="1"/>
</dbReference>
<evidence type="ECO:0000313" key="15">
    <source>
        <dbReference type="RefSeq" id="XP_031432820.1"/>
    </source>
</evidence>
<keyword evidence="6 11" id="KW-0732">Signal</keyword>
<dbReference type="PANTHER" id="PTHR46708">
    <property type="entry name" value="TENASCIN"/>
    <property type="match status" value="1"/>
</dbReference>